<feature type="transmembrane region" description="Helical" evidence="2">
    <location>
        <begin position="49"/>
        <end position="70"/>
    </location>
</feature>
<dbReference type="OrthoDB" id="550381at2759"/>
<dbReference type="InterPro" id="IPR051425">
    <property type="entry name" value="Formin_Homology"/>
</dbReference>
<keyword evidence="4" id="KW-1185">Reference proteome</keyword>
<feature type="compositionally biased region" description="Pro residues" evidence="1">
    <location>
        <begin position="326"/>
        <end position="335"/>
    </location>
</feature>
<feature type="transmembrane region" description="Helical" evidence="2">
    <location>
        <begin position="161"/>
        <end position="182"/>
    </location>
</feature>
<feature type="compositionally biased region" description="Pro residues" evidence="1">
    <location>
        <begin position="495"/>
        <end position="514"/>
    </location>
</feature>
<evidence type="ECO:0000313" key="4">
    <source>
        <dbReference type="Proteomes" id="UP000075714"/>
    </source>
</evidence>
<dbReference type="Proteomes" id="UP000075714">
    <property type="component" value="Unassembled WGS sequence"/>
</dbReference>
<dbReference type="EMBL" id="LSYV01000010">
    <property type="protein sequence ID" value="KXZ52456.1"/>
    <property type="molecule type" value="Genomic_DNA"/>
</dbReference>
<evidence type="ECO:0000256" key="1">
    <source>
        <dbReference type="SAM" id="MobiDB-lite"/>
    </source>
</evidence>
<feature type="transmembrane region" description="Helical" evidence="2">
    <location>
        <begin position="720"/>
        <end position="738"/>
    </location>
</feature>
<dbReference type="PANTHER" id="PTHR45725:SF18">
    <property type="entry name" value="ORC1-LIKE AAA ATPASE DOMAIN-CONTAINING PROTEIN"/>
    <property type="match status" value="1"/>
</dbReference>
<evidence type="ECO:0000313" key="3">
    <source>
        <dbReference type="EMBL" id="KXZ52456.1"/>
    </source>
</evidence>
<dbReference type="AlphaFoldDB" id="A0A150GRF9"/>
<feature type="compositionally biased region" description="Basic and acidic residues" evidence="1">
    <location>
        <begin position="446"/>
        <end position="459"/>
    </location>
</feature>
<sequence>MMNGLLRRRGSTTAGLPLAAPDVNAAQRSAASQPSQPPQLPYRLWFARRAYFADLVLLSLDFVLACFIYWTTILYNASCAAGGPSDAGGDVGSGVVGGGGPAAAVLLQALHPPLDPAARRVDAVLTGFPCNARYSQQLLYTLRTGAAIDPRVRLRLGDYPTAALLLTQPLTLALALAAPVLYERFRSGLAIANVVLPELCLLVSAAWTPAAGLLRVLSTQFLIGERRRIGRMFLVWRSVVVYRAYGPAGSDLYGAAASGSAAAAFAAPAEGTPLGALPLLVLPDASAWEVCNLYDGILGADAVRALKRTLRPLAMPSTGGGGTSPPGQPPPPEPYPADALAASVTDVLTSNVSAFAWDLGEVMLLLSLLGSSGAAASTAAADDATGTEVAASVAAGVLHFLSDQGLAACLSDARRALRNAGLLPDEAQQQWQPPREPDAAPALSISHDEGDGCCSRERLGPSGAEAYPREASPQPPSSAQAPSQHDSALMHPAGTPQPHPRPHPQPHVQPPPPSHRPRHPHPPHRAEPADLAWSPRSALLGFSPALLEARFQSFKAARCARLDYLGLVLWPLCSAAALLNTCREGEVADGRGSGFGGGGFGSSSGDKRHDPRLDGGRSSAFVWRLRVLLRVLHLAAVAAPLTLALLTSLRSRRRNSLLLLYGVLDVAIAAAIAVPGPWGSPLMPLHDPWVGPHSRLSPLWLLRCLVGPCLSQLSPYLELWVVLAGLLPVFFVSLRSFGGWRAPAVAVAAGYALGRMALSFATDALARRRFLRPRAAGGGGGGRAPESPAVGTATMVAAAATAAAASTPALPTALTEKPAAGAAGTVAAE</sequence>
<feature type="compositionally biased region" description="Gly residues" evidence="1">
    <location>
        <begin position="593"/>
        <end position="602"/>
    </location>
</feature>
<organism evidence="3 4">
    <name type="scientific">Gonium pectorale</name>
    <name type="common">Green alga</name>
    <dbReference type="NCBI Taxonomy" id="33097"/>
    <lineage>
        <taxon>Eukaryota</taxon>
        <taxon>Viridiplantae</taxon>
        <taxon>Chlorophyta</taxon>
        <taxon>core chlorophytes</taxon>
        <taxon>Chlorophyceae</taxon>
        <taxon>CS clade</taxon>
        <taxon>Chlamydomonadales</taxon>
        <taxon>Volvocaceae</taxon>
        <taxon>Gonium</taxon>
    </lineage>
</organism>
<dbReference type="PANTHER" id="PTHR45725">
    <property type="entry name" value="FORMIN HOMOLOGY 2 FAMILY MEMBER"/>
    <property type="match status" value="1"/>
</dbReference>
<keyword evidence="2" id="KW-1133">Transmembrane helix</keyword>
<gene>
    <name evidence="3" type="ORF">GPECTOR_9g500</name>
</gene>
<protein>
    <submittedName>
        <fullName evidence="3">Uncharacterized protein</fullName>
    </submittedName>
</protein>
<feature type="region of interest" description="Disordered" evidence="1">
    <location>
        <begin position="425"/>
        <end position="529"/>
    </location>
</feature>
<keyword evidence="2" id="KW-0472">Membrane</keyword>
<comment type="caution">
    <text evidence="3">The sequence shown here is derived from an EMBL/GenBank/DDBJ whole genome shotgun (WGS) entry which is preliminary data.</text>
</comment>
<keyword evidence="2" id="KW-0812">Transmembrane</keyword>
<reference evidence="4" key="1">
    <citation type="journal article" date="2016" name="Nat. Commun.">
        <title>The Gonium pectorale genome demonstrates co-option of cell cycle regulation during the evolution of multicellularity.</title>
        <authorList>
            <person name="Hanschen E.R."/>
            <person name="Marriage T.N."/>
            <person name="Ferris P.J."/>
            <person name="Hamaji T."/>
            <person name="Toyoda A."/>
            <person name="Fujiyama A."/>
            <person name="Neme R."/>
            <person name="Noguchi H."/>
            <person name="Minakuchi Y."/>
            <person name="Suzuki M."/>
            <person name="Kawai-Toyooka H."/>
            <person name="Smith D.R."/>
            <person name="Sparks H."/>
            <person name="Anderson J."/>
            <person name="Bakaric R."/>
            <person name="Luria V."/>
            <person name="Karger A."/>
            <person name="Kirschner M.W."/>
            <person name="Durand P.M."/>
            <person name="Michod R.E."/>
            <person name="Nozaki H."/>
            <person name="Olson B.J."/>
        </authorList>
    </citation>
    <scope>NUCLEOTIDE SEQUENCE [LARGE SCALE GENOMIC DNA]</scope>
    <source>
        <strain evidence="4">NIES-2863</strain>
    </source>
</reference>
<feature type="transmembrane region" description="Helical" evidence="2">
    <location>
        <begin position="627"/>
        <end position="646"/>
    </location>
</feature>
<proteinExistence type="predicted"/>
<feature type="region of interest" description="Disordered" evidence="1">
    <location>
        <begin position="314"/>
        <end position="338"/>
    </location>
</feature>
<feature type="transmembrane region" description="Helical" evidence="2">
    <location>
        <begin position="658"/>
        <end position="676"/>
    </location>
</feature>
<feature type="region of interest" description="Disordered" evidence="1">
    <location>
        <begin position="593"/>
        <end position="612"/>
    </location>
</feature>
<evidence type="ECO:0000256" key="2">
    <source>
        <dbReference type="SAM" id="Phobius"/>
    </source>
</evidence>
<name>A0A150GRF9_GONPE</name>
<accession>A0A150GRF9</accession>